<comment type="subcellular location">
    <subcellularLocation>
        <location evidence="10">Cytoplasm</location>
    </subcellularLocation>
</comment>
<keyword evidence="3 10" id="KW-0028">Amino-acid biosynthesis</keyword>
<dbReference type="GO" id="GO:0004359">
    <property type="term" value="F:glutaminase activity"/>
    <property type="evidence" value="ECO:0007669"/>
    <property type="project" value="UniProtKB-EC"/>
</dbReference>
<keyword evidence="10" id="KW-0963">Cytoplasm</keyword>
<keyword evidence="7 10" id="KW-0456">Lyase</keyword>
<dbReference type="InterPro" id="IPR010139">
    <property type="entry name" value="Imidazole-glycPsynth_HisH"/>
</dbReference>
<dbReference type="Pfam" id="PF00117">
    <property type="entry name" value="GATase"/>
    <property type="match status" value="1"/>
</dbReference>
<dbReference type="UniPathway" id="UPA00031">
    <property type="reaction ID" value="UER00010"/>
</dbReference>
<dbReference type="GO" id="GO:0005737">
    <property type="term" value="C:cytoplasm"/>
    <property type="evidence" value="ECO:0007669"/>
    <property type="project" value="UniProtKB-SubCell"/>
</dbReference>
<comment type="pathway">
    <text evidence="1 10">Amino-acid biosynthesis; L-histidine biosynthesis; L-histidine from 5-phospho-alpha-D-ribose 1-diphosphate: step 5/9.</text>
</comment>
<keyword evidence="13" id="KW-0808">Transferase</keyword>
<dbReference type="PANTHER" id="PTHR42701:SF1">
    <property type="entry name" value="IMIDAZOLE GLYCEROL PHOSPHATE SYNTHASE SUBUNIT HISH"/>
    <property type="match status" value="1"/>
</dbReference>
<evidence type="ECO:0000256" key="10">
    <source>
        <dbReference type="HAMAP-Rule" id="MF_00278"/>
    </source>
</evidence>
<keyword evidence="6 10" id="KW-0368">Histidine biosynthesis</keyword>
<accession>A0A0D2J921</accession>
<sequence>MLAIVDYKAGNLTSVERAVRHLGASCRITDDPGEVDRAERIIFPGVGAAAASMENLHRLGLDKALGRAVHQGKPVLGICVGCQIIFEHSEEGQTPCLGLIPGKVKRFDSSLLTKEQKPIKVPHMGWNQVTWRKSHPVFKGLQNQDQFYFVHSYYPVPQDPEHVLGTTEYGLTFASAVAKGSLAAVQFHAEKSGRAGLVILSNFLSWDGKEV</sequence>
<evidence type="ECO:0000256" key="6">
    <source>
        <dbReference type="ARBA" id="ARBA00023102"/>
    </source>
</evidence>
<evidence type="ECO:0000313" key="13">
    <source>
        <dbReference type="EMBL" id="KIX12221.1"/>
    </source>
</evidence>
<evidence type="ECO:0000256" key="4">
    <source>
        <dbReference type="ARBA" id="ARBA00022801"/>
    </source>
</evidence>
<dbReference type="EC" id="4.3.2.10" evidence="10"/>
<evidence type="ECO:0000259" key="12">
    <source>
        <dbReference type="Pfam" id="PF00117"/>
    </source>
</evidence>
<dbReference type="HAMAP" id="MF_00278">
    <property type="entry name" value="HisH"/>
    <property type="match status" value="1"/>
</dbReference>
<comment type="caution">
    <text evidence="13">The sequence shown here is derived from an EMBL/GenBank/DDBJ whole genome shotgun (WGS) entry which is preliminary data.</text>
</comment>
<dbReference type="InParanoid" id="A0A0D2J921"/>
<evidence type="ECO:0000313" key="14">
    <source>
        <dbReference type="Proteomes" id="UP000032233"/>
    </source>
</evidence>
<dbReference type="CDD" id="cd01748">
    <property type="entry name" value="GATase1_IGP_Synthase"/>
    <property type="match status" value="1"/>
</dbReference>
<comment type="subunit">
    <text evidence="2 10">Heterodimer of HisH and HisF.</text>
</comment>
<dbReference type="FunCoup" id="A0A0D2J921">
    <property type="interactions" value="312"/>
</dbReference>
<dbReference type="NCBIfam" id="TIGR01855">
    <property type="entry name" value="IMP_synth_hisH"/>
    <property type="match status" value="1"/>
</dbReference>
<gene>
    <name evidence="10 13" type="primary">hisH</name>
    <name evidence="13" type="ORF">X474_20900</name>
</gene>
<proteinExistence type="inferred from homology"/>
<dbReference type="PIRSF" id="PIRSF000495">
    <property type="entry name" value="Amidotransf_hisH"/>
    <property type="match status" value="1"/>
</dbReference>
<keyword evidence="4 10" id="KW-0378">Hydrolase</keyword>
<dbReference type="STRING" id="1429043.X474_20900"/>
<dbReference type="OrthoDB" id="9807749at2"/>
<dbReference type="PROSITE" id="PS51273">
    <property type="entry name" value="GATASE_TYPE_1"/>
    <property type="match status" value="1"/>
</dbReference>
<name>A0A0D2J921_9BACT</name>
<feature type="domain" description="Glutamine amidotransferase" evidence="12">
    <location>
        <begin position="4"/>
        <end position="203"/>
    </location>
</feature>
<dbReference type="PANTHER" id="PTHR42701">
    <property type="entry name" value="IMIDAZOLE GLYCEROL PHOSPHATE SYNTHASE SUBUNIT HISH"/>
    <property type="match status" value="1"/>
</dbReference>
<keyword evidence="14" id="KW-1185">Reference proteome</keyword>
<dbReference type="AlphaFoldDB" id="A0A0D2J921"/>
<protein>
    <recommendedName>
        <fullName evidence="10">Imidazole glycerol phosphate synthase subunit HisH</fullName>
        <ecNumber evidence="10">4.3.2.10</ecNumber>
    </recommendedName>
    <alternativeName>
        <fullName evidence="10">IGP synthase glutaminase subunit</fullName>
        <ecNumber evidence="10">3.5.1.2</ecNumber>
    </alternativeName>
    <alternativeName>
        <fullName evidence="10">IGP synthase subunit HisH</fullName>
    </alternativeName>
    <alternativeName>
        <fullName evidence="10">ImGP synthase subunit HisH</fullName>
        <shortName evidence="10">IGPS subunit HisH</shortName>
    </alternativeName>
</protein>
<feature type="active site" description="Nucleophile" evidence="10 11">
    <location>
        <position position="79"/>
    </location>
</feature>
<feature type="active site" evidence="10 11">
    <location>
        <position position="190"/>
    </location>
</feature>
<dbReference type="EC" id="3.5.1.2" evidence="10"/>
<keyword evidence="5 10" id="KW-0315">Glutamine amidotransferase</keyword>
<dbReference type="Proteomes" id="UP000032233">
    <property type="component" value="Unassembled WGS sequence"/>
</dbReference>
<dbReference type="RefSeq" id="WP_044351044.1">
    <property type="nucleotide sequence ID" value="NZ_AZAC01000034.1"/>
</dbReference>
<dbReference type="GO" id="GO:0000107">
    <property type="term" value="F:imidazoleglycerol-phosphate synthase activity"/>
    <property type="evidence" value="ECO:0007669"/>
    <property type="project" value="UniProtKB-UniRule"/>
</dbReference>
<organism evidence="13 14">
    <name type="scientific">Dethiosulfatarculus sandiegensis</name>
    <dbReference type="NCBI Taxonomy" id="1429043"/>
    <lineage>
        <taxon>Bacteria</taxon>
        <taxon>Pseudomonadati</taxon>
        <taxon>Thermodesulfobacteriota</taxon>
        <taxon>Desulfarculia</taxon>
        <taxon>Desulfarculales</taxon>
        <taxon>Desulfarculaceae</taxon>
        <taxon>Dethiosulfatarculus</taxon>
    </lineage>
</organism>
<dbReference type="SUPFAM" id="SSF52317">
    <property type="entry name" value="Class I glutamine amidotransferase-like"/>
    <property type="match status" value="1"/>
</dbReference>
<dbReference type="EMBL" id="AZAC01000034">
    <property type="protein sequence ID" value="KIX12221.1"/>
    <property type="molecule type" value="Genomic_DNA"/>
</dbReference>
<comment type="catalytic activity">
    <reaction evidence="8 10">
        <text>5-[(5-phospho-1-deoxy-D-ribulos-1-ylimino)methylamino]-1-(5-phospho-beta-D-ribosyl)imidazole-4-carboxamide + L-glutamine = D-erythro-1-(imidazol-4-yl)glycerol 3-phosphate + 5-amino-1-(5-phospho-beta-D-ribosyl)imidazole-4-carboxamide + L-glutamate + H(+)</text>
        <dbReference type="Rhea" id="RHEA:24793"/>
        <dbReference type="ChEBI" id="CHEBI:15378"/>
        <dbReference type="ChEBI" id="CHEBI:29985"/>
        <dbReference type="ChEBI" id="CHEBI:58278"/>
        <dbReference type="ChEBI" id="CHEBI:58359"/>
        <dbReference type="ChEBI" id="CHEBI:58475"/>
        <dbReference type="ChEBI" id="CHEBI:58525"/>
        <dbReference type="EC" id="4.3.2.10"/>
    </reaction>
</comment>
<evidence type="ECO:0000256" key="11">
    <source>
        <dbReference type="PIRSR" id="PIRSR000495-1"/>
    </source>
</evidence>
<evidence type="ECO:0000256" key="7">
    <source>
        <dbReference type="ARBA" id="ARBA00023239"/>
    </source>
</evidence>
<dbReference type="PATRIC" id="fig|1429043.3.peg.4429"/>
<dbReference type="InterPro" id="IPR029062">
    <property type="entry name" value="Class_I_gatase-like"/>
</dbReference>
<evidence type="ECO:0000256" key="3">
    <source>
        <dbReference type="ARBA" id="ARBA00022605"/>
    </source>
</evidence>
<comment type="catalytic activity">
    <reaction evidence="9 10">
        <text>L-glutamine + H2O = L-glutamate + NH4(+)</text>
        <dbReference type="Rhea" id="RHEA:15889"/>
        <dbReference type="ChEBI" id="CHEBI:15377"/>
        <dbReference type="ChEBI" id="CHEBI:28938"/>
        <dbReference type="ChEBI" id="CHEBI:29985"/>
        <dbReference type="ChEBI" id="CHEBI:58359"/>
        <dbReference type="EC" id="3.5.1.2"/>
    </reaction>
</comment>
<evidence type="ECO:0000256" key="1">
    <source>
        <dbReference type="ARBA" id="ARBA00005091"/>
    </source>
</evidence>
<keyword evidence="13" id="KW-0328">Glycosyltransferase</keyword>
<dbReference type="InterPro" id="IPR017926">
    <property type="entry name" value="GATASE"/>
</dbReference>
<reference evidence="13 14" key="1">
    <citation type="submission" date="2013-11" db="EMBL/GenBank/DDBJ databases">
        <title>Metagenomic analysis of a methanogenic consortium involved in long chain n-alkane degradation.</title>
        <authorList>
            <person name="Davidova I.A."/>
            <person name="Callaghan A.V."/>
            <person name="Wawrik B."/>
            <person name="Pruitt S."/>
            <person name="Marks C."/>
            <person name="Duncan K.E."/>
            <person name="Suflita J.M."/>
        </authorList>
    </citation>
    <scope>NUCLEOTIDE SEQUENCE [LARGE SCALE GENOMIC DNA]</scope>
    <source>
        <strain evidence="13 14">SPR</strain>
    </source>
</reference>
<evidence type="ECO:0000256" key="9">
    <source>
        <dbReference type="ARBA" id="ARBA00049534"/>
    </source>
</evidence>
<evidence type="ECO:0000256" key="2">
    <source>
        <dbReference type="ARBA" id="ARBA00011152"/>
    </source>
</evidence>
<dbReference type="GO" id="GO:0016829">
    <property type="term" value="F:lyase activity"/>
    <property type="evidence" value="ECO:0007669"/>
    <property type="project" value="UniProtKB-KW"/>
</dbReference>
<dbReference type="GO" id="GO:0000105">
    <property type="term" value="P:L-histidine biosynthetic process"/>
    <property type="evidence" value="ECO:0007669"/>
    <property type="project" value="UniProtKB-UniRule"/>
</dbReference>
<evidence type="ECO:0000256" key="8">
    <source>
        <dbReference type="ARBA" id="ARBA00047838"/>
    </source>
</evidence>
<dbReference type="Gene3D" id="3.40.50.880">
    <property type="match status" value="1"/>
</dbReference>
<comment type="function">
    <text evidence="10">IGPS catalyzes the conversion of PRFAR and glutamine to IGP, AICAR and glutamate. The HisH subunit catalyzes the hydrolysis of glutamine to glutamate and ammonia as part of the synthesis of IGP and AICAR. The resulting ammonia molecule is channeled to the active site of HisF.</text>
</comment>
<evidence type="ECO:0000256" key="5">
    <source>
        <dbReference type="ARBA" id="ARBA00022962"/>
    </source>
</evidence>
<feature type="active site" evidence="10 11">
    <location>
        <position position="188"/>
    </location>
</feature>